<dbReference type="EMBL" id="KZ805302">
    <property type="protein sequence ID" value="PVI07866.1"/>
    <property type="molecule type" value="Genomic_DNA"/>
</dbReference>
<evidence type="ECO:0000313" key="2">
    <source>
        <dbReference type="EMBL" id="PVI07866.1"/>
    </source>
</evidence>
<reference evidence="2 3" key="1">
    <citation type="journal article" date="2018" name="Sci. Rep.">
        <title>Comparative genomics provides insights into the lifestyle and reveals functional heterogeneity of dark septate endophytic fungi.</title>
        <authorList>
            <person name="Knapp D.G."/>
            <person name="Nemeth J.B."/>
            <person name="Barry K."/>
            <person name="Hainaut M."/>
            <person name="Henrissat B."/>
            <person name="Johnson J."/>
            <person name="Kuo A."/>
            <person name="Lim J.H.P."/>
            <person name="Lipzen A."/>
            <person name="Nolan M."/>
            <person name="Ohm R.A."/>
            <person name="Tamas L."/>
            <person name="Grigoriev I.V."/>
            <person name="Spatafora J.W."/>
            <person name="Nagy L.G."/>
            <person name="Kovacs G.M."/>
        </authorList>
    </citation>
    <scope>NUCLEOTIDE SEQUENCE [LARGE SCALE GENOMIC DNA]</scope>
    <source>
        <strain evidence="2 3">DSE2036</strain>
    </source>
</reference>
<feature type="compositionally biased region" description="Basic residues" evidence="1">
    <location>
        <begin position="142"/>
        <end position="155"/>
    </location>
</feature>
<feature type="compositionally biased region" description="Polar residues" evidence="1">
    <location>
        <begin position="8"/>
        <end position="19"/>
    </location>
</feature>
<feature type="region of interest" description="Disordered" evidence="1">
    <location>
        <begin position="121"/>
        <end position="162"/>
    </location>
</feature>
<feature type="region of interest" description="Disordered" evidence="1">
    <location>
        <begin position="1"/>
        <end position="20"/>
    </location>
</feature>
<accession>A0A2V1EC17</accession>
<feature type="compositionally biased region" description="Low complexity" evidence="1">
    <location>
        <begin position="128"/>
        <end position="141"/>
    </location>
</feature>
<dbReference type="Proteomes" id="UP000244855">
    <property type="component" value="Unassembled WGS sequence"/>
</dbReference>
<name>A0A2V1EC17_9PLEO</name>
<proteinExistence type="predicted"/>
<sequence length="262" mass="29690">MQDRSQHHITSSPEFPNSNMDDRMIAQLKMMSMDINDDRLPSIHTLLIPKVDSPCDASAPASVEAEQKFKAEEVDNHTEMMNTDRHSSRLPSVHTLLNPTAYNRLQQLTQHMTPCPTLTGYPTPSPSPIISQASPASISPTRRGRRGKQAKKSRTPKADVERDSREVFAELVGLLQRELCSDNPFISSEWTKLKSNNVHKTAKSSFTVKKNQIMRSGRYQLGDLKDAIKEEIHLAIQQGDYERAERLSHKLKHAGCRRPRQE</sequence>
<dbReference type="AlphaFoldDB" id="A0A2V1EC17"/>
<protein>
    <submittedName>
        <fullName evidence="2">Uncharacterized protein</fullName>
    </submittedName>
</protein>
<evidence type="ECO:0000256" key="1">
    <source>
        <dbReference type="SAM" id="MobiDB-lite"/>
    </source>
</evidence>
<gene>
    <name evidence="2" type="ORF">DM02DRAFT_666335</name>
</gene>
<evidence type="ECO:0000313" key="3">
    <source>
        <dbReference type="Proteomes" id="UP000244855"/>
    </source>
</evidence>
<keyword evidence="3" id="KW-1185">Reference proteome</keyword>
<organism evidence="2 3">
    <name type="scientific">Periconia macrospinosa</name>
    <dbReference type="NCBI Taxonomy" id="97972"/>
    <lineage>
        <taxon>Eukaryota</taxon>
        <taxon>Fungi</taxon>
        <taxon>Dikarya</taxon>
        <taxon>Ascomycota</taxon>
        <taxon>Pezizomycotina</taxon>
        <taxon>Dothideomycetes</taxon>
        <taxon>Pleosporomycetidae</taxon>
        <taxon>Pleosporales</taxon>
        <taxon>Massarineae</taxon>
        <taxon>Periconiaceae</taxon>
        <taxon>Periconia</taxon>
    </lineage>
</organism>